<organism evidence="1 2">
    <name type="scientific">Myroides odoratus</name>
    <name type="common">Flavobacterium odoratum</name>
    <dbReference type="NCBI Taxonomy" id="256"/>
    <lineage>
        <taxon>Bacteria</taxon>
        <taxon>Pseudomonadati</taxon>
        <taxon>Bacteroidota</taxon>
        <taxon>Flavobacteriia</taxon>
        <taxon>Flavobacteriales</taxon>
        <taxon>Flavobacteriaceae</taxon>
        <taxon>Myroides</taxon>
    </lineage>
</organism>
<name>A0A378RL27_MYROD</name>
<dbReference type="RefSeq" id="WP_115090605.1">
    <property type="nucleotide sequence ID" value="NZ_CP068107.1"/>
</dbReference>
<proteinExistence type="predicted"/>
<accession>A0A378RL27</accession>
<evidence type="ECO:0000313" key="2">
    <source>
        <dbReference type="Proteomes" id="UP000255024"/>
    </source>
</evidence>
<evidence type="ECO:0000313" key="1">
    <source>
        <dbReference type="EMBL" id="STZ27726.1"/>
    </source>
</evidence>
<gene>
    <name evidence="1" type="ORF">NCTC11179_01262</name>
</gene>
<protein>
    <submittedName>
        <fullName evidence="1">Uncharacterized protein</fullName>
    </submittedName>
</protein>
<dbReference type="EMBL" id="UGQL01000001">
    <property type="protein sequence ID" value="STZ27726.1"/>
    <property type="molecule type" value="Genomic_DNA"/>
</dbReference>
<keyword evidence="2" id="KW-1185">Reference proteome</keyword>
<dbReference type="Proteomes" id="UP000255024">
    <property type="component" value="Unassembled WGS sequence"/>
</dbReference>
<reference evidence="1 2" key="1">
    <citation type="submission" date="2018-06" db="EMBL/GenBank/DDBJ databases">
        <authorList>
            <consortium name="Pathogen Informatics"/>
            <person name="Doyle S."/>
        </authorList>
    </citation>
    <scope>NUCLEOTIDE SEQUENCE [LARGE SCALE GENOMIC DNA]</scope>
    <source>
        <strain evidence="1 2">NCTC11179</strain>
    </source>
</reference>
<sequence length="317" mass="34820">MRKQVLSFIFCSIVFSGLAQNRVGIGSKTPTSTLTVEGSIAGGYREITTFNTPVTLEETDHYVTFNANGDGQIILPVVEMENSSLKGRMYKIKNISKYTVTITPALGEKFRNFGNDMKHIELKSGQYVEVVCNGQHLGSSTWDISSINLGIPEESSVAPGGKSTWQFDSFYDYIATSPQEVRSSGIDLNGFSKTIVIPPNKEAKIVLTYSIPVGSESIYGYYGITLKKDNQEVQAGSRKVTIGPHNARAPYSLTTISATVSDTIAASSSEKKVTYSLQTFAQDHDKSIVYLMLFGGGVDDYNYNWGKGYWSIAVYFK</sequence>
<dbReference type="AlphaFoldDB" id="A0A378RL27"/>